<gene>
    <name evidence="1" type="ORF">B0J12DRAFT_639297</name>
</gene>
<organism evidence="1 2">
    <name type="scientific">Macrophomina phaseolina</name>
    <dbReference type="NCBI Taxonomy" id="35725"/>
    <lineage>
        <taxon>Eukaryota</taxon>
        <taxon>Fungi</taxon>
        <taxon>Dikarya</taxon>
        <taxon>Ascomycota</taxon>
        <taxon>Pezizomycotina</taxon>
        <taxon>Dothideomycetes</taxon>
        <taxon>Dothideomycetes incertae sedis</taxon>
        <taxon>Botryosphaeriales</taxon>
        <taxon>Botryosphaeriaceae</taxon>
        <taxon>Macrophomina</taxon>
    </lineage>
</organism>
<keyword evidence="2" id="KW-1185">Reference proteome</keyword>
<accession>A0ABQ8GV75</accession>
<evidence type="ECO:0000313" key="1">
    <source>
        <dbReference type="EMBL" id="KAH7065161.1"/>
    </source>
</evidence>
<name>A0ABQ8GV75_9PEZI</name>
<dbReference type="EMBL" id="JAGTJR010000001">
    <property type="protein sequence ID" value="KAH7065161.1"/>
    <property type="molecule type" value="Genomic_DNA"/>
</dbReference>
<proteinExistence type="predicted"/>
<sequence>MNHSRRIRYYLGVICFLIIGQRGASLSVKEKRNSSYLAVNRCERALEAVQFRFAAHQVHAQRCLQMSSEVSERSDEN</sequence>
<dbReference type="Proteomes" id="UP000774617">
    <property type="component" value="Unassembled WGS sequence"/>
</dbReference>
<reference evidence="1 2" key="1">
    <citation type="journal article" date="2021" name="Nat. Commun.">
        <title>Genetic determinants of endophytism in the Arabidopsis root mycobiome.</title>
        <authorList>
            <person name="Mesny F."/>
            <person name="Miyauchi S."/>
            <person name="Thiergart T."/>
            <person name="Pickel B."/>
            <person name="Atanasova L."/>
            <person name="Karlsson M."/>
            <person name="Huettel B."/>
            <person name="Barry K.W."/>
            <person name="Haridas S."/>
            <person name="Chen C."/>
            <person name="Bauer D."/>
            <person name="Andreopoulos W."/>
            <person name="Pangilinan J."/>
            <person name="LaButti K."/>
            <person name="Riley R."/>
            <person name="Lipzen A."/>
            <person name="Clum A."/>
            <person name="Drula E."/>
            <person name="Henrissat B."/>
            <person name="Kohler A."/>
            <person name="Grigoriev I.V."/>
            <person name="Martin F.M."/>
            <person name="Hacquard S."/>
        </authorList>
    </citation>
    <scope>NUCLEOTIDE SEQUENCE [LARGE SCALE GENOMIC DNA]</scope>
    <source>
        <strain evidence="1 2">MPI-SDFR-AT-0080</strain>
    </source>
</reference>
<comment type="caution">
    <text evidence="1">The sequence shown here is derived from an EMBL/GenBank/DDBJ whole genome shotgun (WGS) entry which is preliminary data.</text>
</comment>
<protein>
    <recommendedName>
        <fullName evidence="3">Secreted protein</fullName>
    </recommendedName>
</protein>
<evidence type="ECO:0008006" key="3">
    <source>
        <dbReference type="Google" id="ProtNLM"/>
    </source>
</evidence>
<evidence type="ECO:0000313" key="2">
    <source>
        <dbReference type="Proteomes" id="UP000774617"/>
    </source>
</evidence>